<dbReference type="EMBL" id="CP046056">
    <property type="protein sequence ID" value="QQD24361.1"/>
    <property type="molecule type" value="Genomic_DNA"/>
</dbReference>
<dbReference type="InterPro" id="IPR028347">
    <property type="entry name" value="START_dom_prot"/>
</dbReference>
<feature type="chain" id="PRO_5040798904" description="START domain-containing protein" evidence="2">
    <location>
        <begin position="25"/>
        <end position="227"/>
    </location>
</feature>
<name>A0A9X7YP63_9GAMM</name>
<dbReference type="InterPro" id="IPR051213">
    <property type="entry name" value="START_lipid_transfer"/>
</dbReference>
<reference evidence="4 5" key="1">
    <citation type="submission" date="2019-11" db="EMBL/GenBank/DDBJ databases">
        <title>Venatorbacter sp. nov. a predator of Campylobacter and other Gram-negative bacteria.</title>
        <authorList>
            <person name="Saeedi A."/>
            <person name="Cummings N.J."/>
            <person name="Connerton I.F."/>
            <person name="Connerton P.L."/>
        </authorList>
    </citation>
    <scope>NUCLEOTIDE SEQUENCE [LARGE SCALE GENOMIC DNA]</scope>
    <source>
        <strain evidence="4">XL5</strain>
    </source>
</reference>
<evidence type="ECO:0000313" key="5">
    <source>
        <dbReference type="Proteomes" id="UP000596074"/>
    </source>
</evidence>
<dbReference type="CDD" id="cd08876">
    <property type="entry name" value="START_1"/>
    <property type="match status" value="1"/>
</dbReference>
<dbReference type="KEGG" id="vcw:GJQ55_07675"/>
<accession>A0A9X7YP63</accession>
<dbReference type="SUPFAM" id="SSF55961">
    <property type="entry name" value="Bet v1-like"/>
    <property type="match status" value="1"/>
</dbReference>
<dbReference type="PIRSF" id="PIRSF039033">
    <property type="entry name" value="START_dom"/>
    <property type="match status" value="1"/>
</dbReference>
<organism evidence="4 5">
    <name type="scientific">Venatoribacter cucullus</name>
    <dbReference type="NCBI Taxonomy" id="2661630"/>
    <lineage>
        <taxon>Bacteria</taxon>
        <taxon>Pseudomonadati</taxon>
        <taxon>Pseudomonadota</taxon>
        <taxon>Gammaproteobacteria</taxon>
        <taxon>Oceanospirillales</taxon>
        <taxon>Oceanospirillaceae</taxon>
        <taxon>Venatoribacter</taxon>
    </lineage>
</organism>
<evidence type="ECO:0000256" key="2">
    <source>
        <dbReference type="SAM" id="SignalP"/>
    </source>
</evidence>
<evidence type="ECO:0000259" key="3">
    <source>
        <dbReference type="PROSITE" id="PS50848"/>
    </source>
</evidence>
<dbReference type="PROSITE" id="PS50848">
    <property type="entry name" value="START"/>
    <property type="match status" value="1"/>
</dbReference>
<evidence type="ECO:0000256" key="1">
    <source>
        <dbReference type="SAM" id="MobiDB-lite"/>
    </source>
</evidence>
<sequence length="227" mass="26084">MQRMTAWQCGLILILSLLMSGVSAQTQNWSLEKQDDDNRIRVYTRINPDSPLKEFRGVMQVQSSLTALVALIEDHHHAAEWIHQCRAIDIIERPGAEEIMFYMVTGAPWPVKDRDSVVHSLLQQDPDTHTVRIDMAVRNDVFPPNEDMIRITDMQGFWQFRPLAAGWVEVTYQVHADPGGGIPGWLINSLVVDTPYYTLRNMQKKVQEPRYQQARLPHVRNVPDSSL</sequence>
<dbReference type="GO" id="GO:0005737">
    <property type="term" value="C:cytoplasm"/>
    <property type="evidence" value="ECO:0007669"/>
    <property type="project" value="UniProtKB-ARBA"/>
</dbReference>
<dbReference type="Gene3D" id="3.30.530.20">
    <property type="match status" value="1"/>
</dbReference>
<feature type="signal peptide" evidence="2">
    <location>
        <begin position="1"/>
        <end position="24"/>
    </location>
</feature>
<keyword evidence="5" id="KW-1185">Reference proteome</keyword>
<dbReference type="PANTHER" id="PTHR19308">
    <property type="entry name" value="PHOSPHATIDYLCHOLINE TRANSFER PROTEIN"/>
    <property type="match status" value="1"/>
</dbReference>
<dbReference type="AlphaFoldDB" id="A0A9X7YP63"/>
<dbReference type="Proteomes" id="UP000596074">
    <property type="component" value="Chromosome"/>
</dbReference>
<dbReference type="InterPro" id="IPR002913">
    <property type="entry name" value="START_lipid-bd_dom"/>
</dbReference>
<protein>
    <recommendedName>
        <fullName evidence="3">START domain-containing protein</fullName>
    </recommendedName>
</protein>
<dbReference type="GO" id="GO:0008289">
    <property type="term" value="F:lipid binding"/>
    <property type="evidence" value="ECO:0007669"/>
    <property type="project" value="InterPro"/>
</dbReference>
<gene>
    <name evidence="4" type="ORF">GJQ55_07675</name>
</gene>
<evidence type="ECO:0000313" key="4">
    <source>
        <dbReference type="EMBL" id="QQD24361.1"/>
    </source>
</evidence>
<dbReference type="PANTHER" id="PTHR19308:SF14">
    <property type="entry name" value="START DOMAIN-CONTAINING PROTEIN"/>
    <property type="match status" value="1"/>
</dbReference>
<feature type="region of interest" description="Disordered" evidence="1">
    <location>
        <begin position="208"/>
        <end position="227"/>
    </location>
</feature>
<dbReference type="RefSeq" id="WP_228344406.1">
    <property type="nucleotide sequence ID" value="NZ_CP046056.1"/>
</dbReference>
<feature type="domain" description="START" evidence="3">
    <location>
        <begin position="18"/>
        <end position="211"/>
    </location>
</feature>
<dbReference type="Pfam" id="PF01852">
    <property type="entry name" value="START"/>
    <property type="match status" value="1"/>
</dbReference>
<dbReference type="InterPro" id="IPR023393">
    <property type="entry name" value="START-like_dom_sf"/>
</dbReference>
<proteinExistence type="predicted"/>
<keyword evidence="2" id="KW-0732">Signal</keyword>